<gene>
    <name evidence="2" type="ORF">METZ01_LOCUS7820</name>
</gene>
<accession>A0A381NK29</accession>
<keyword evidence="1" id="KW-0472">Membrane</keyword>
<evidence type="ECO:0000313" key="2">
    <source>
        <dbReference type="EMBL" id="SUZ54966.1"/>
    </source>
</evidence>
<dbReference type="AlphaFoldDB" id="A0A381NK29"/>
<name>A0A381NK29_9ZZZZ</name>
<proteinExistence type="predicted"/>
<sequence>MLTVFGTIAVSIMFLSYWTEERSKWLVLVFALGSGLTSLYSGLAEAYPITVIEGLWALVALRRFWQRHSKEKNIGQTRLV</sequence>
<dbReference type="EMBL" id="UINC01000420">
    <property type="protein sequence ID" value="SUZ54966.1"/>
    <property type="molecule type" value="Genomic_DNA"/>
</dbReference>
<feature type="transmembrane region" description="Helical" evidence="1">
    <location>
        <begin position="46"/>
        <end position="65"/>
    </location>
</feature>
<protein>
    <submittedName>
        <fullName evidence="2">Uncharacterized protein</fullName>
    </submittedName>
</protein>
<keyword evidence="1" id="KW-0812">Transmembrane</keyword>
<organism evidence="2">
    <name type="scientific">marine metagenome</name>
    <dbReference type="NCBI Taxonomy" id="408172"/>
    <lineage>
        <taxon>unclassified sequences</taxon>
        <taxon>metagenomes</taxon>
        <taxon>ecological metagenomes</taxon>
    </lineage>
</organism>
<keyword evidence="1" id="KW-1133">Transmembrane helix</keyword>
<reference evidence="2" key="1">
    <citation type="submission" date="2018-05" db="EMBL/GenBank/DDBJ databases">
        <authorList>
            <person name="Lanie J.A."/>
            <person name="Ng W.-L."/>
            <person name="Kazmierczak K.M."/>
            <person name="Andrzejewski T.M."/>
            <person name="Davidsen T.M."/>
            <person name="Wayne K.J."/>
            <person name="Tettelin H."/>
            <person name="Glass J.I."/>
            <person name="Rusch D."/>
            <person name="Podicherti R."/>
            <person name="Tsui H.-C.T."/>
            <person name="Winkler M.E."/>
        </authorList>
    </citation>
    <scope>NUCLEOTIDE SEQUENCE</scope>
</reference>
<evidence type="ECO:0000256" key="1">
    <source>
        <dbReference type="SAM" id="Phobius"/>
    </source>
</evidence>